<dbReference type="Proteomes" id="UP000028521">
    <property type="component" value="Unassembled WGS sequence"/>
</dbReference>
<dbReference type="STRING" id="1197477.IA57_02560"/>
<name>A0A084TM40_9FLAO</name>
<dbReference type="AlphaFoldDB" id="A0A084TM40"/>
<evidence type="ECO:0000313" key="3">
    <source>
        <dbReference type="EMBL" id="KFB01776.1"/>
    </source>
</evidence>
<evidence type="ECO:0000256" key="1">
    <source>
        <dbReference type="SAM" id="SignalP"/>
    </source>
</evidence>
<dbReference type="OrthoDB" id="1466971at2"/>
<keyword evidence="1" id="KW-0732">Signal</keyword>
<keyword evidence="4" id="KW-1185">Reference proteome</keyword>
<accession>A0A084TM40</accession>
<evidence type="ECO:0000259" key="2">
    <source>
        <dbReference type="Pfam" id="PF10988"/>
    </source>
</evidence>
<feature type="domain" description="Putative auto-transporter adhesin head GIN" evidence="2">
    <location>
        <begin position="41"/>
        <end position="232"/>
    </location>
</feature>
<reference evidence="3 4" key="1">
    <citation type="journal article" date="2014" name="Genome Announc.">
        <title>Draft Genome Sequence of the Algicidal Bacterium Mangrovimonas yunxiaonensis Strain LY01.</title>
        <authorList>
            <person name="Li Y."/>
            <person name="Zhu H."/>
            <person name="Li C."/>
            <person name="Zhang H."/>
            <person name="Chen Z."/>
            <person name="Zheng W."/>
            <person name="Xu H."/>
            <person name="Zheng T."/>
        </authorList>
    </citation>
    <scope>NUCLEOTIDE SEQUENCE [LARGE SCALE GENOMIC DNA]</scope>
    <source>
        <strain evidence="3 4">LY01</strain>
    </source>
</reference>
<sequence length="248" mass="27182">MKKLLYIMMLAVVFACDSEQANDCFQTTGTTVQKTVTVAGFDKILVNKNIQLILKQGPDTEVVVETGKNLMGDIAVSVVNSKLVLLDNNACNFVRDYAPTKVYVTAPNISEIRTSTQFEIVSEGVLGYDSLKLYSEDFNESETFTVGDFRMQLNCNQVSIVSNNISSFYLSGAVNELTVAFYAGTGRFEGAGLMAQKVTINHRGSNDIKVNPQQELKGVLRGIGDLIAVNHPPIVTIEQLYTGTLIFQ</sequence>
<dbReference type="InterPro" id="IPR021255">
    <property type="entry name" value="DUF2807"/>
</dbReference>
<feature type="chain" id="PRO_5001782669" description="Putative auto-transporter adhesin head GIN domain-containing protein" evidence="1">
    <location>
        <begin position="22"/>
        <end position="248"/>
    </location>
</feature>
<organism evidence="3 4">
    <name type="scientific">Mangrovimonas yunxiaonensis</name>
    <dbReference type="NCBI Taxonomy" id="1197477"/>
    <lineage>
        <taxon>Bacteria</taxon>
        <taxon>Pseudomonadati</taxon>
        <taxon>Bacteroidota</taxon>
        <taxon>Flavobacteriia</taxon>
        <taxon>Flavobacteriales</taxon>
        <taxon>Flavobacteriaceae</taxon>
        <taxon>Mangrovimonas</taxon>
    </lineage>
</organism>
<evidence type="ECO:0000313" key="4">
    <source>
        <dbReference type="Proteomes" id="UP000028521"/>
    </source>
</evidence>
<dbReference type="RefSeq" id="WP_036118893.1">
    <property type="nucleotide sequence ID" value="NZ_BMET01000002.1"/>
</dbReference>
<feature type="signal peptide" evidence="1">
    <location>
        <begin position="1"/>
        <end position="21"/>
    </location>
</feature>
<dbReference type="EMBL" id="JPFK01000003">
    <property type="protein sequence ID" value="KFB01776.1"/>
    <property type="molecule type" value="Genomic_DNA"/>
</dbReference>
<dbReference type="PROSITE" id="PS51257">
    <property type="entry name" value="PROKAR_LIPOPROTEIN"/>
    <property type="match status" value="1"/>
</dbReference>
<dbReference type="eggNOG" id="ENOG502ZC8P">
    <property type="taxonomic scope" value="Bacteria"/>
</dbReference>
<dbReference type="Gene3D" id="2.160.20.120">
    <property type="match status" value="1"/>
</dbReference>
<dbReference type="Pfam" id="PF10988">
    <property type="entry name" value="DUF2807"/>
    <property type="match status" value="1"/>
</dbReference>
<protein>
    <recommendedName>
        <fullName evidence="2">Putative auto-transporter adhesin head GIN domain-containing protein</fullName>
    </recommendedName>
</protein>
<gene>
    <name evidence="3" type="ORF">IA57_02560</name>
</gene>
<reference evidence="4" key="2">
    <citation type="submission" date="2014-07" db="EMBL/GenBank/DDBJ databases">
        <title>Genome sequence of Mangrovimonas yunxiaonensis.</title>
        <authorList>
            <person name="Li Y."/>
            <person name="Zheng T."/>
        </authorList>
    </citation>
    <scope>NUCLEOTIDE SEQUENCE [LARGE SCALE GENOMIC DNA]</scope>
    <source>
        <strain evidence="4">LY01</strain>
    </source>
</reference>
<proteinExistence type="predicted"/>
<comment type="caution">
    <text evidence="3">The sequence shown here is derived from an EMBL/GenBank/DDBJ whole genome shotgun (WGS) entry which is preliminary data.</text>
</comment>